<accession>C9YCR0</accession>
<dbReference type="InterPro" id="IPR013324">
    <property type="entry name" value="RNA_pol_sigma_r3/r4-like"/>
</dbReference>
<dbReference type="InterPro" id="IPR014284">
    <property type="entry name" value="RNA_pol_sigma-70_dom"/>
</dbReference>
<dbReference type="NCBIfam" id="TIGR02943">
    <property type="entry name" value="Sig70_famx1"/>
    <property type="match status" value="1"/>
</dbReference>
<name>C9YCR0_CURXX</name>
<dbReference type="Pfam" id="PF04542">
    <property type="entry name" value="Sigma70_r2"/>
    <property type="match status" value="1"/>
</dbReference>
<organism evidence="8">
    <name type="scientific">Curvibacter symbiont subsp. Hydra magnipapillata</name>
    <dbReference type="NCBI Taxonomy" id="667019"/>
    <lineage>
        <taxon>Bacteria</taxon>
        <taxon>Pseudomonadati</taxon>
        <taxon>Pseudomonadota</taxon>
        <taxon>Betaproteobacteria</taxon>
        <taxon>Burkholderiales</taxon>
        <taxon>Comamonadaceae</taxon>
        <taxon>Curvibacter</taxon>
    </lineage>
</organism>
<gene>
    <name evidence="8" type="ORF">Csp_C24890</name>
</gene>
<dbReference type="Gene3D" id="1.10.1740.10">
    <property type="match status" value="1"/>
</dbReference>
<dbReference type="PANTHER" id="PTHR43133">
    <property type="entry name" value="RNA POLYMERASE ECF-TYPE SIGMA FACTO"/>
    <property type="match status" value="1"/>
</dbReference>
<evidence type="ECO:0000256" key="2">
    <source>
        <dbReference type="ARBA" id="ARBA00023015"/>
    </source>
</evidence>
<protein>
    <recommendedName>
        <fullName evidence="9">RNA polymerase subunit sigma</fullName>
    </recommendedName>
</protein>
<dbReference type="PANTHER" id="PTHR43133:SF8">
    <property type="entry name" value="RNA POLYMERASE SIGMA FACTOR HI_1459-RELATED"/>
    <property type="match status" value="1"/>
</dbReference>
<dbReference type="InterPro" id="IPR014289">
    <property type="entry name" value="RNA_pol_sigma-24-rel"/>
</dbReference>
<evidence type="ECO:0000256" key="4">
    <source>
        <dbReference type="ARBA" id="ARBA00023125"/>
    </source>
</evidence>
<evidence type="ECO:0000259" key="7">
    <source>
        <dbReference type="Pfam" id="PF08281"/>
    </source>
</evidence>
<proteinExistence type="inferred from homology"/>
<dbReference type="GO" id="GO:0016779">
    <property type="term" value="F:nucleotidyltransferase activity"/>
    <property type="evidence" value="ECO:0007669"/>
    <property type="project" value="UniProtKB-KW"/>
</dbReference>
<dbReference type="GO" id="GO:0003677">
    <property type="term" value="F:DNA binding"/>
    <property type="evidence" value="ECO:0007669"/>
    <property type="project" value="UniProtKB-KW"/>
</dbReference>
<keyword evidence="2" id="KW-0805">Transcription regulation</keyword>
<dbReference type="GO" id="GO:0016987">
    <property type="term" value="F:sigma factor activity"/>
    <property type="evidence" value="ECO:0007669"/>
    <property type="project" value="UniProtKB-KW"/>
</dbReference>
<keyword evidence="5" id="KW-0804">Transcription</keyword>
<evidence type="ECO:0000256" key="5">
    <source>
        <dbReference type="ARBA" id="ARBA00023163"/>
    </source>
</evidence>
<feature type="domain" description="RNA polymerase sigma-70 region 2" evidence="6">
    <location>
        <begin position="24"/>
        <end position="90"/>
    </location>
</feature>
<dbReference type="InterPro" id="IPR039425">
    <property type="entry name" value="RNA_pol_sigma-70-like"/>
</dbReference>
<feature type="domain" description="RNA polymerase sigma factor 70 region 4 type 2" evidence="7">
    <location>
        <begin position="138"/>
        <end position="190"/>
    </location>
</feature>
<dbReference type="InterPro" id="IPR036388">
    <property type="entry name" value="WH-like_DNA-bd_sf"/>
</dbReference>
<dbReference type="InterPro" id="IPR013249">
    <property type="entry name" value="RNA_pol_sigma70_r4_t2"/>
</dbReference>
<evidence type="ECO:0008006" key="9">
    <source>
        <dbReference type="Google" id="ProtNLM"/>
    </source>
</evidence>
<evidence type="ECO:0000313" key="8">
    <source>
        <dbReference type="EMBL" id="CBA30705.1"/>
    </source>
</evidence>
<dbReference type="NCBIfam" id="TIGR02937">
    <property type="entry name" value="sigma70-ECF"/>
    <property type="match status" value="1"/>
</dbReference>
<dbReference type="EMBL" id="FN543105">
    <property type="protein sequence ID" value="CBA30705.1"/>
    <property type="molecule type" value="Genomic_DNA"/>
</dbReference>
<comment type="similarity">
    <text evidence="1">Belongs to the sigma-70 factor family. ECF subfamily.</text>
</comment>
<dbReference type="InterPro" id="IPR013325">
    <property type="entry name" value="RNA_pol_sigma_r2"/>
</dbReference>
<evidence type="ECO:0000259" key="6">
    <source>
        <dbReference type="Pfam" id="PF04542"/>
    </source>
</evidence>
<dbReference type="GO" id="GO:0006352">
    <property type="term" value="P:DNA-templated transcription initiation"/>
    <property type="evidence" value="ECO:0007669"/>
    <property type="project" value="InterPro"/>
</dbReference>
<dbReference type="SUPFAM" id="SSF88659">
    <property type="entry name" value="Sigma3 and sigma4 domains of RNA polymerase sigma factors"/>
    <property type="match status" value="1"/>
</dbReference>
<keyword evidence="4" id="KW-0238">DNA-binding</keyword>
<dbReference type="AlphaFoldDB" id="C9YCR0"/>
<keyword evidence="8" id="KW-0808">Transferase</keyword>
<evidence type="ECO:0000256" key="1">
    <source>
        <dbReference type="ARBA" id="ARBA00010641"/>
    </source>
</evidence>
<dbReference type="SUPFAM" id="SSF88946">
    <property type="entry name" value="Sigma2 domain of RNA polymerase sigma factors"/>
    <property type="match status" value="1"/>
</dbReference>
<dbReference type="Gene3D" id="1.10.10.10">
    <property type="entry name" value="Winged helix-like DNA-binding domain superfamily/Winged helix DNA-binding domain"/>
    <property type="match status" value="1"/>
</dbReference>
<evidence type="ECO:0000256" key="3">
    <source>
        <dbReference type="ARBA" id="ARBA00023082"/>
    </source>
</evidence>
<keyword evidence="3" id="KW-0731">Sigma factor</keyword>
<keyword evidence="8" id="KW-0548">Nucleotidyltransferase</keyword>
<sequence>MQNSPSTLRITLREHAMTRYEDQVAEHRDYLYKFARLQLRNEAWAEDAVSETLLAALAKPQAFDNRSQLKTWLVGILKHKVVDALRHHGREVTGVGSSEDEDTDPLELLNFKADGHFVETPADWGNPEQQTSSRQFFEILEACTEKLPAVQGRLFLMREWLELSSEEICKELDLTPTNLYVQLHRARLRLRECLEMNWFQKAGAL</sequence>
<reference evidence="8" key="1">
    <citation type="journal article" date="2010" name="Nature">
        <title>The Dynamic genome of Hydra.</title>
        <authorList>
            <person name="Chapman J.A."/>
            <person name="Kirkness E.F."/>
            <person name="Simakov O."/>
            <person name="Hampson S.E."/>
            <person name="Mitros T."/>
            <person name="Weinmaier T."/>
            <person name="Rattei T."/>
            <person name="Balasubramanian P.G."/>
            <person name="Borman J."/>
            <person name="Busam D."/>
            <person name="Disbennett K."/>
            <person name="Pfannkoch C."/>
            <person name="Sumin N."/>
            <person name="Sutton G."/>
            <person name="Viswanathan L."/>
            <person name="Walenz B."/>
            <person name="Goodstein D.M."/>
            <person name="Hellsten U."/>
            <person name="Kawashima T."/>
            <person name="Prochnik S.E."/>
            <person name="Putnam N.H."/>
            <person name="Shu S."/>
            <person name="Blumberg B."/>
            <person name="Dana C.E."/>
            <person name="Gee L."/>
            <person name="Kibler D.F."/>
            <person name="Law L."/>
            <person name="Lindgens D."/>
            <person name="Martinez D.E."/>
            <person name="Peng J."/>
            <person name="Wigge P.A."/>
            <person name="Bertulat B."/>
            <person name="Guder C."/>
            <person name="Nakamura Y."/>
            <person name="Ozbek S."/>
            <person name="Watanabe H."/>
            <person name="Khalturin K."/>
            <person name="Hemmrich G."/>
            <person name="Franke A."/>
            <person name="Augustin R."/>
            <person name="Fraune S."/>
            <person name="Hayakawa E."/>
            <person name="Hayakawa S."/>
            <person name="Hirose M."/>
            <person name="Hwang J."/>
            <person name="Ikeo K."/>
            <person name="Nishimiya-Fujisawa C."/>
            <person name="Ogura A."/>
            <person name="Takahashi T."/>
            <person name="Steinmetz P.R."/>
            <person name="Zhang X."/>
            <person name="Aufschnaiter R."/>
            <person name="Eder M.K."/>
            <person name="Gorny A.K."/>
            <person name="Salvenmoser W."/>
            <person name="Heimberg A.M."/>
            <person name="Wheeler B.M."/>
            <person name="Peterson K.J."/>
            <person name="Boettger A."/>
            <person name="Tischler P."/>
            <person name="Wolf A."/>
            <person name="Gojobori T."/>
            <person name="Remington K.A."/>
            <person name="Strausberg R.L."/>
            <person name="Venter J."/>
            <person name="Technau U."/>
            <person name="Hobmayer B."/>
            <person name="Bosch T.C."/>
            <person name="Holstein T.W."/>
            <person name="Fujisawa T."/>
            <person name="Bode H.R."/>
            <person name="David C.N."/>
            <person name="Rokhsar D.S."/>
            <person name="Steele R.E."/>
        </authorList>
    </citation>
    <scope>NUCLEOTIDE SEQUENCE</scope>
</reference>
<dbReference type="Pfam" id="PF08281">
    <property type="entry name" value="Sigma70_r4_2"/>
    <property type="match status" value="1"/>
</dbReference>
<dbReference type="InterPro" id="IPR007627">
    <property type="entry name" value="RNA_pol_sigma70_r2"/>
</dbReference>
<dbReference type="NCBIfam" id="NF009173">
    <property type="entry name" value="PRK12520.1"/>
    <property type="match status" value="1"/>
</dbReference>